<evidence type="ECO:0000313" key="2">
    <source>
        <dbReference type="Proteomes" id="UP001341259"/>
    </source>
</evidence>
<protein>
    <recommendedName>
        <fullName evidence="3">DUF559 domain-containing protein</fullName>
    </recommendedName>
</protein>
<gene>
    <name evidence="1" type="ORF">OHB29_19220</name>
</gene>
<organism evidence="1 2">
    <name type="scientific">Streptomyces violaceus</name>
    <name type="common">Streptomyces venezuelae</name>
    <dbReference type="NCBI Taxonomy" id="1936"/>
    <lineage>
        <taxon>Bacteria</taxon>
        <taxon>Bacillati</taxon>
        <taxon>Actinomycetota</taxon>
        <taxon>Actinomycetes</taxon>
        <taxon>Kitasatosporales</taxon>
        <taxon>Streptomycetaceae</taxon>
        <taxon>Streptomyces</taxon>
    </lineage>
</organism>
<sequence length="308" mass="34091">MEERRALRELAQGGVLLTCRALESGWPRRSLTRALRSEGWGRLQAGAWVEPGQAADLPTRLRAVQLLNQRLVVSHSSAAALWRIETLAATAKAPLEFIDPALSFRGKAQDVRVRRTLLDPGDVALRYGLRITSPVRTLTDLLRSLPRDDAIVALESAVTHRRVGGARRAPVAKPDAVAAALAVPSQGSARARRRLGLCDPRAGSPAETIARLRMADSGLRPESQIELFTPLGRRVVLDFLFRREGPAVEIEGYAYHGTREAHRRDVSRFNQVLQCPEVRGLLRFTAQDVFREPDRMISEIRAALIVSK</sequence>
<reference evidence="1 2" key="1">
    <citation type="submission" date="2022-10" db="EMBL/GenBank/DDBJ databases">
        <title>The complete genomes of actinobacterial strains from the NBC collection.</title>
        <authorList>
            <person name="Joergensen T.S."/>
            <person name="Alvarez Arevalo M."/>
            <person name="Sterndorff E.B."/>
            <person name="Faurdal D."/>
            <person name="Vuksanovic O."/>
            <person name="Mourched A.-S."/>
            <person name="Charusanti P."/>
            <person name="Shaw S."/>
            <person name="Blin K."/>
            <person name="Weber T."/>
        </authorList>
    </citation>
    <scope>NUCLEOTIDE SEQUENCE [LARGE SCALE GENOMIC DNA]</scope>
    <source>
        <strain evidence="1 2">NBC_00456</strain>
    </source>
</reference>
<evidence type="ECO:0008006" key="3">
    <source>
        <dbReference type="Google" id="ProtNLM"/>
    </source>
</evidence>
<accession>A0ABZ1NTC3</accession>
<dbReference type="EMBL" id="CP107906">
    <property type="protein sequence ID" value="WUG95004.1"/>
    <property type="molecule type" value="Genomic_DNA"/>
</dbReference>
<evidence type="ECO:0000313" key="1">
    <source>
        <dbReference type="EMBL" id="WUG95004.1"/>
    </source>
</evidence>
<name>A0ABZ1NTC3_STRVL</name>
<keyword evidence="2" id="KW-1185">Reference proteome</keyword>
<proteinExistence type="predicted"/>
<dbReference type="Proteomes" id="UP001341259">
    <property type="component" value="Chromosome"/>
</dbReference>
<dbReference type="RefSeq" id="WP_328340023.1">
    <property type="nucleotide sequence ID" value="NZ_CP107906.1"/>
</dbReference>